<dbReference type="Gene3D" id="3.40.630.30">
    <property type="match status" value="1"/>
</dbReference>
<dbReference type="KEGG" id="sfiy:F0344_21250"/>
<name>A0A7G7BN91_9ACTN</name>
<sequence>MTDSTDLAPELSFVPLSADDDDTAGQWLQLMAEADDVPGAAPPCSVDMIGSLRFAPPATVLEDWAALHDGQVVGALRIALPNGAPVARVDQLLVHPKLRRRGVGRALFGKARELAAAHGRTTLAGMTVEPLEGGPARDPAPAAFVAALGGVRADGPSGLHQWLDLRRHDPLADGVPALPEGYGLVRWGTVTPDAYAVPVSLLEQSLGDSGAEPEPDQEVETSYARAFETMRVGRGRRAYHTGVVHRASGTLAGYTSVSKTTGNPQYALQGMTVVHRGHRGHGLGLLLKLSNLENVLRQEPAVRLLETANAEDNHSMIAVNRAMGFVPQDRWVSWTFGAGSSD</sequence>
<dbReference type="Proteomes" id="UP000515307">
    <property type="component" value="Chromosome"/>
</dbReference>
<evidence type="ECO:0000256" key="1">
    <source>
        <dbReference type="ARBA" id="ARBA00022679"/>
    </source>
</evidence>
<dbReference type="RefSeq" id="WP_185300301.1">
    <property type="nucleotide sequence ID" value="NZ_CP045702.1"/>
</dbReference>
<dbReference type="SUPFAM" id="SSF55729">
    <property type="entry name" value="Acyl-CoA N-acyltransferases (Nat)"/>
    <property type="match status" value="2"/>
</dbReference>
<protein>
    <submittedName>
        <fullName evidence="4">GNAT family N-acetyltransferase</fullName>
    </submittedName>
</protein>
<dbReference type="PANTHER" id="PTHR43877">
    <property type="entry name" value="AMINOALKYLPHOSPHONATE N-ACETYLTRANSFERASE-RELATED-RELATED"/>
    <property type="match status" value="1"/>
</dbReference>
<feature type="domain" description="N-acetyltransferase" evidence="3">
    <location>
        <begin position="14"/>
        <end position="185"/>
    </location>
</feature>
<dbReference type="GO" id="GO:0016747">
    <property type="term" value="F:acyltransferase activity, transferring groups other than amino-acyl groups"/>
    <property type="evidence" value="ECO:0007669"/>
    <property type="project" value="InterPro"/>
</dbReference>
<keyword evidence="1 4" id="KW-0808">Transferase</keyword>
<dbReference type="CDD" id="cd04301">
    <property type="entry name" value="NAT_SF"/>
    <property type="match status" value="1"/>
</dbReference>
<dbReference type="PROSITE" id="PS51186">
    <property type="entry name" value="GNAT"/>
    <property type="match status" value="2"/>
</dbReference>
<organism evidence="4 5">
    <name type="scientific">Streptomyces finlayi</name>
    <dbReference type="NCBI Taxonomy" id="67296"/>
    <lineage>
        <taxon>Bacteria</taxon>
        <taxon>Bacillati</taxon>
        <taxon>Actinomycetota</taxon>
        <taxon>Actinomycetes</taxon>
        <taxon>Kitasatosporales</taxon>
        <taxon>Streptomycetaceae</taxon>
        <taxon>Streptomyces</taxon>
    </lineage>
</organism>
<reference evidence="5" key="1">
    <citation type="submission" date="2019-10" db="EMBL/GenBank/DDBJ databases">
        <title>Antimicrobial potential of Antarctic Bacteria.</title>
        <authorList>
            <person name="Benaud N."/>
            <person name="Edwards R.J."/>
            <person name="Ferrari B.C."/>
        </authorList>
    </citation>
    <scope>NUCLEOTIDE SEQUENCE [LARGE SCALE GENOMIC DNA]</scope>
    <source>
        <strain evidence="5">NBSH44</strain>
    </source>
</reference>
<feature type="domain" description="N-acetyltransferase" evidence="3">
    <location>
        <begin position="185"/>
        <end position="342"/>
    </location>
</feature>
<gene>
    <name evidence="4" type="ORF">F0344_21250</name>
</gene>
<dbReference type="PANTHER" id="PTHR43877:SF1">
    <property type="entry name" value="ACETYLTRANSFERASE"/>
    <property type="match status" value="1"/>
</dbReference>
<dbReference type="InterPro" id="IPR016181">
    <property type="entry name" value="Acyl_CoA_acyltransferase"/>
</dbReference>
<evidence type="ECO:0000256" key="2">
    <source>
        <dbReference type="ARBA" id="ARBA00023315"/>
    </source>
</evidence>
<keyword evidence="5" id="KW-1185">Reference proteome</keyword>
<keyword evidence="2" id="KW-0012">Acyltransferase</keyword>
<dbReference type="InterPro" id="IPR050832">
    <property type="entry name" value="Bact_Acetyltransf"/>
</dbReference>
<evidence type="ECO:0000313" key="4">
    <source>
        <dbReference type="EMBL" id="QNE76806.1"/>
    </source>
</evidence>
<dbReference type="InterPro" id="IPR000182">
    <property type="entry name" value="GNAT_dom"/>
</dbReference>
<accession>A0A7G7BN91</accession>
<proteinExistence type="predicted"/>
<evidence type="ECO:0000259" key="3">
    <source>
        <dbReference type="PROSITE" id="PS51186"/>
    </source>
</evidence>
<dbReference type="EMBL" id="CP045702">
    <property type="protein sequence ID" value="QNE76806.1"/>
    <property type="molecule type" value="Genomic_DNA"/>
</dbReference>
<dbReference type="Pfam" id="PF00583">
    <property type="entry name" value="Acetyltransf_1"/>
    <property type="match status" value="2"/>
</dbReference>
<evidence type="ECO:0000313" key="5">
    <source>
        <dbReference type="Proteomes" id="UP000515307"/>
    </source>
</evidence>
<dbReference type="AlphaFoldDB" id="A0A7G7BN91"/>